<gene>
    <name evidence="2" type="ORF">GCM10010910_09580</name>
</gene>
<feature type="region of interest" description="Disordered" evidence="1">
    <location>
        <begin position="103"/>
        <end position="124"/>
    </location>
</feature>
<dbReference type="RefSeq" id="WP_188700243.1">
    <property type="nucleotide sequence ID" value="NZ_BMMQ01000002.1"/>
</dbReference>
<keyword evidence="3" id="KW-1185">Reference proteome</keyword>
<protein>
    <submittedName>
        <fullName evidence="2">Uncharacterized protein</fullName>
    </submittedName>
</protein>
<accession>A0ABQ2MZN3</accession>
<feature type="region of interest" description="Disordered" evidence="1">
    <location>
        <begin position="1"/>
        <end position="24"/>
    </location>
</feature>
<reference evidence="3" key="1">
    <citation type="journal article" date="2019" name="Int. J. Syst. Evol. Microbiol.">
        <title>The Global Catalogue of Microorganisms (GCM) 10K type strain sequencing project: providing services to taxonomists for standard genome sequencing and annotation.</title>
        <authorList>
            <consortium name="The Broad Institute Genomics Platform"/>
            <consortium name="The Broad Institute Genome Sequencing Center for Infectious Disease"/>
            <person name="Wu L."/>
            <person name="Ma J."/>
        </authorList>
    </citation>
    <scope>NUCLEOTIDE SEQUENCE [LARGE SCALE GENOMIC DNA]</scope>
    <source>
        <strain evidence="3">CGMCC 4.7181</strain>
    </source>
</reference>
<evidence type="ECO:0000313" key="2">
    <source>
        <dbReference type="EMBL" id="GGO61538.1"/>
    </source>
</evidence>
<dbReference type="EMBL" id="BMMQ01000002">
    <property type="protein sequence ID" value="GGO61538.1"/>
    <property type="molecule type" value="Genomic_DNA"/>
</dbReference>
<evidence type="ECO:0000313" key="3">
    <source>
        <dbReference type="Proteomes" id="UP000638043"/>
    </source>
</evidence>
<feature type="compositionally biased region" description="Polar residues" evidence="1">
    <location>
        <begin position="1"/>
        <end position="10"/>
    </location>
</feature>
<evidence type="ECO:0000256" key="1">
    <source>
        <dbReference type="SAM" id="MobiDB-lite"/>
    </source>
</evidence>
<proteinExistence type="predicted"/>
<sequence length="124" mass="13300">MNTTTDTPRTSGIEPSDVAGTNGVPDAIEAASVGQHRRDLAFDPAAVRARGVEWVRPRDLMMRAGSRVAGAGIDFHTELMRRTRTATADSARYLRDRARHLPPVSAFGRSGTRTGAERGPVGMA</sequence>
<organism evidence="2 3">
    <name type="scientific">Microbacterium nanhaiense</name>
    <dbReference type="NCBI Taxonomy" id="1301026"/>
    <lineage>
        <taxon>Bacteria</taxon>
        <taxon>Bacillati</taxon>
        <taxon>Actinomycetota</taxon>
        <taxon>Actinomycetes</taxon>
        <taxon>Micrococcales</taxon>
        <taxon>Microbacteriaceae</taxon>
        <taxon>Microbacterium</taxon>
    </lineage>
</organism>
<name>A0ABQ2MZN3_9MICO</name>
<comment type="caution">
    <text evidence="2">The sequence shown here is derived from an EMBL/GenBank/DDBJ whole genome shotgun (WGS) entry which is preliminary data.</text>
</comment>
<dbReference type="Proteomes" id="UP000638043">
    <property type="component" value="Unassembled WGS sequence"/>
</dbReference>